<proteinExistence type="predicted"/>
<gene>
    <name evidence="1" type="ORF">KZ699_24175</name>
</gene>
<protein>
    <submittedName>
        <fullName evidence="1">Uncharacterized protein</fullName>
    </submittedName>
</protein>
<name>A0ABY8RVV0_9HYPH</name>
<reference evidence="1 2" key="1">
    <citation type="journal article" date="2023" name="Syst. Appl. Microbiol.">
        <title>Agrobacterium cucumeris sp. nov. isolated from crazy roots on cucumber (Cucumis sativus).</title>
        <authorList>
            <person name="Warabieda M."/>
            <person name="Kuzmanovic N."/>
            <person name="Trzcinski P."/>
            <person name="Pulawska J."/>
        </authorList>
    </citation>
    <scope>NUCLEOTIDE SEQUENCE [LARGE SCALE GENOMIC DNA]</scope>
    <source>
        <strain evidence="1 2">O132</strain>
    </source>
</reference>
<organism evidence="1 2">
    <name type="scientific">Agrobacterium cucumeris</name>
    <dbReference type="NCBI Taxonomy" id="2862866"/>
    <lineage>
        <taxon>Bacteria</taxon>
        <taxon>Pseudomonadati</taxon>
        <taxon>Pseudomonadota</taxon>
        <taxon>Alphaproteobacteria</taxon>
        <taxon>Hyphomicrobiales</taxon>
        <taxon>Rhizobiaceae</taxon>
        <taxon>Rhizobium/Agrobacterium group</taxon>
        <taxon>Agrobacterium</taxon>
    </lineage>
</organism>
<accession>A0ABY8RVV0</accession>
<dbReference type="RefSeq" id="WP_269703697.1">
    <property type="nucleotide sequence ID" value="NZ_CP080389.1"/>
</dbReference>
<sequence length="93" mass="10516">MTQILVENLRQQATLELRKIPSVKLHSMYFKERCASLARLADIGYETWYVELAFSTTKETMVDVVEIDTQGLQLSPINYGPAGLMSIDFGRSS</sequence>
<dbReference type="EMBL" id="CP080389">
    <property type="protein sequence ID" value="WHO11768.1"/>
    <property type="molecule type" value="Genomic_DNA"/>
</dbReference>
<dbReference type="Proteomes" id="UP001225611">
    <property type="component" value="Plasmid pO132a"/>
</dbReference>
<keyword evidence="1" id="KW-0614">Plasmid</keyword>
<evidence type="ECO:0000313" key="1">
    <source>
        <dbReference type="EMBL" id="WHO11768.1"/>
    </source>
</evidence>
<geneLocation type="plasmid" evidence="1 2">
    <name>pO132a</name>
</geneLocation>
<evidence type="ECO:0000313" key="2">
    <source>
        <dbReference type="Proteomes" id="UP001225611"/>
    </source>
</evidence>
<keyword evidence="2" id="KW-1185">Reference proteome</keyword>